<dbReference type="AlphaFoldDB" id="G2QNL2"/>
<dbReference type="KEGG" id="mtm:MYCTH_2313034"/>
<dbReference type="STRING" id="573729.G2QNL2"/>
<reference evidence="1 2" key="1">
    <citation type="journal article" date="2011" name="Nat. Biotechnol.">
        <title>Comparative genomic analysis of the thermophilic biomass-degrading fungi Myceliophthora thermophila and Thielavia terrestris.</title>
        <authorList>
            <person name="Berka R.M."/>
            <person name="Grigoriev I.V."/>
            <person name="Otillar R."/>
            <person name="Salamov A."/>
            <person name="Grimwood J."/>
            <person name="Reid I."/>
            <person name="Ishmael N."/>
            <person name="John T."/>
            <person name="Darmond C."/>
            <person name="Moisan M.-C."/>
            <person name="Henrissat B."/>
            <person name="Coutinho P.M."/>
            <person name="Lombard V."/>
            <person name="Natvig D.O."/>
            <person name="Lindquist E."/>
            <person name="Schmutz J."/>
            <person name="Lucas S."/>
            <person name="Harris P."/>
            <person name="Powlowski J."/>
            <person name="Bellemare A."/>
            <person name="Taylor D."/>
            <person name="Butler G."/>
            <person name="de Vries R.P."/>
            <person name="Allijn I.E."/>
            <person name="van den Brink J."/>
            <person name="Ushinsky S."/>
            <person name="Storms R."/>
            <person name="Powell A.J."/>
            <person name="Paulsen I.T."/>
            <person name="Elbourne L.D.H."/>
            <person name="Baker S.E."/>
            <person name="Magnuson J."/>
            <person name="LaBoissiere S."/>
            <person name="Clutterbuck A.J."/>
            <person name="Martinez D."/>
            <person name="Wogulis M."/>
            <person name="de Leon A.L."/>
            <person name="Rey M.W."/>
            <person name="Tsang A."/>
        </authorList>
    </citation>
    <scope>NUCLEOTIDE SEQUENCE [LARGE SCALE GENOMIC DNA]</scope>
    <source>
        <strain evidence="2">ATCC 42464 / BCRC 31852 / DSM 1799</strain>
    </source>
</reference>
<dbReference type="InParanoid" id="G2QNL2"/>
<evidence type="ECO:0000313" key="1">
    <source>
        <dbReference type="EMBL" id="AEO62085.1"/>
    </source>
</evidence>
<dbReference type="HOGENOM" id="CLU_2869221_0_0_1"/>
<dbReference type="VEuPathDB" id="FungiDB:MYCTH_2313034"/>
<name>G2QNL2_THET4</name>
<keyword evidence="2" id="KW-1185">Reference proteome</keyword>
<evidence type="ECO:0008006" key="3">
    <source>
        <dbReference type="Google" id="ProtNLM"/>
    </source>
</evidence>
<dbReference type="Proteomes" id="UP000007322">
    <property type="component" value="Chromosome 7"/>
</dbReference>
<dbReference type="RefSeq" id="XP_003667330.1">
    <property type="nucleotide sequence ID" value="XM_003667282.1"/>
</dbReference>
<organism evidence="1 2">
    <name type="scientific">Thermothelomyces thermophilus (strain ATCC 42464 / BCRC 31852 / DSM 1799)</name>
    <name type="common">Sporotrichum thermophile</name>
    <dbReference type="NCBI Taxonomy" id="573729"/>
    <lineage>
        <taxon>Eukaryota</taxon>
        <taxon>Fungi</taxon>
        <taxon>Dikarya</taxon>
        <taxon>Ascomycota</taxon>
        <taxon>Pezizomycotina</taxon>
        <taxon>Sordariomycetes</taxon>
        <taxon>Sordariomycetidae</taxon>
        <taxon>Sordariales</taxon>
        <taxon>Chaetomiaceae</taxon>
        <taxon>Thermothelomyces</taxon>
    </lineage>
</organism>
<accession>G2QNL2</accession>
<protein>
    <recommendedName>
        <fullName evidence="3">MalT-like TPR region domain-containing protein</fullName>
    </recommendedName>
</protein>
<dbReference type="OrthoDB" id="438641at2759"/>
<dbReference type="eggNOG" id="ENOG502RF0M">
    <property type="taxonomic scope" value="Eukaryota"/>
</dbReference>
<evidence type="ECO:0000313" key="2">
    <source>
        <dbReference type="Proteomes" id="UP000007322"/>
    </source>
</evidence>
<sequence>MEKAVGLYAEAVDAVREEGLVPHLGGHYQVLGQLWAAAGDVEKGREWMKRGRQETAAFEEPKEA</sequence>
<dbReference type="EMBL" id="CP003008">
    <property type="protein sequence ID" value="AEO62085.1"/>
    <property type="molecule type" value="Genomic_DNA"/>
</dbReference>
<gene>
    <name evidence="1" type="ORF">MYCTH_2313034</name>
</gene>
<dbReference type="GeneID" id="11509959"/>
<proteinExistence type="predicted"/>